<dbReference type="GO" id="GO:0008168">
    <property type="term" value="F:methyltransferase activity"/>
    <property type="evidence" value="ECO:0007669"/>
    <property type="project" value="UniProtKB-KW"/>
</dbReference>
<accession>A0A2T0FG93</accession>
<protein>
    <submittedName>
        <fullName evidence="3">NADH dehydrogenase [ubiquinone] 1 alpha subcomplex assembly factor 5</fullName>
    </submittedName>
</protein>
<dbReference type="Proteomes" id="UP000238350">
    <property type="component" value="Unassembled WGS sequence"/>
</dbReference>
<evidence type="ECO:0000313" key="3">
    <source>
        <dbReference type="EMBL" id="PRT54000.1"/>
    </source>
</evidence>
<dbReference type="Gene3D" id="3.40.50.150">
    <property type="entry name" value="Vaccinia Virus protein VP39"/>
    <property type="match status" value="1"/>
</dbReference>
<evidence type="ECO:0000256" key="1">
    <source>
        <dbReference type="ARBA" id="ARBA00022603"/>
    </source>
</evidence>
<dbReference type="GO" id="GO:0032259">
    <property type="term" value="P:methylation"/>
    <property type="evidence" value="ECO:0007669"/>
    <property type="project" value="UniProtKB-KW"/>
</dbReference>
<dbReference type="InterPro" id="IPR029063">
    <property type="entry name" value="SAM-dependent_MTases_sf"/>
</dbReference>
<dbReference type="STRING" id="45607.A0A2T0FG93"/>
<keyword evidence="1" id="KW-0489">Methyltransferase</keyword>
<dbReference type="PANTHER" id="PTHR13090:SF1">
    <property type="entry name" value="ARGININE-HYDROXYLASE NDUFAF5, MITOCHONDRIAL"/>
    <property type="match status" value="1"/>
</dbReference>
<reference evidence="3 4" key="1">
    <citation type="submission" date="2017-04" db="EMBL/GenBank/DDBJ databases">
        <title>Genome sequencing of [Candida] sorbophila.</title>
        <authorList>
            <person name="Ahn J.O."/>
        </authorList>
    </citation>
    <scope>NUCLEOTIDE SEQUENCE [LARGE SCALE GENOMIC DNA]</scope>
    <source>
        <strain evidence="3 4">DS02</strain>
    </source>
</reference>
<dbReference type="EMBL" id="NDIQ01000001">
    <property type="protein sequence ID" value="PRT54000.1"/>
    <property type="molecule type" value="Genomic_DNA"/>
</dbReference>
<organism evidence="3 4">
    <name type="scientific">Wickerhamiella sorbophila</name>
    <dbReference type="NCBI Taxonomy" id="45607"/>
    <lineage>
        <taxon>Eukaryota</taxon>
        <taxon>Fungi</taxon>
        <taxon>Dikarya</taxon>
        <taxon>Ascomycota</taxon>
        <taxon>Saccharomycotina</taxon>
        <taxon>Dipodascomycetes</taxon>
        <taxon>Dipodascales</taxon>
        <taxon>Trichomonascaceae</taxon>
        <taxon>Wickerhamiella</taxon>
    </lineage>
</organism>
<dbReference type="GeneID" id="36515369"/>
<dbReference type="SUPFAM" id="SSF53335">
    <property type="entry name" value="S-adenosyl-L-methionine-dependent methyltransferases"/>
    <property type="match status" value="1"/>
</dbReference>
<dbReference type="PANTHER" id="PTHR13090">
    <property type="entry name" value="ARGININE-HYDROXYLASE NDUFAF5, MITOCHONDRIAL"/>
    <property type="match status" value="1"/>
</dbReference>
<name>A0A2T0FG93_9ASCO</name>
<evidence type="ECO:0000313" key="4">
    <source>
        <dbReference type="Proteomes" id="UP000238350"/>
    </source>
</evidence>
<dbReference type="Pfam" id="PF13489">
    <property type="entry name" value="Methyltransf_23"/>
    <property type="match status" value="1"/>
</dbReference>
<comment type="caution">
    <text evidence="3">The sequence shown here is derived from an EMBL/GenBank/DDBJ whole genome shotgun (WGS) entry which is preliminary data.</text>
</comment>
<gene>
    <name evidence="3" type="ORF">B9G98_01620</name>
</gene>
<keyword evidence="2" id="KW-0808">Transferase</keyword>
<dbReference type="GO" id="GO:0032981">
    <property type="term" value="P:mitochondrial respiratory chain complex I assembly"/>
    <property type="evidence" value="ECO:0007669"/>
    <property type="project" value="TreeGrafter"/>
</dbReference>
<dbReference type="CDD" id="cd02440">
    <property type="entry name" value="AdoMet_MTases"/>
    <property type="match status" value="1"/>
</dbReference>
<dbReference type="OrthoDB" id="16816at2759"/>
<keyword evidence="4" id="KW-1185">Reference proteome</keyword>
<sequence>MRGSLVRRAAYEVFDRAHKVLQRQRALKDLAASRQVDYLRDEVANRTIERLAFVTKKFDKVVDLGSGAGSLEKAICSGTEDGNIVKSRLGEITMVDSCKELLYRDADLPFNREMNIKRLVADEETFWPGESQVDAVISSMSLHWINDLPGVLKRVENMLKPDGMFMANMVGGDSLYELRTSLQLAEQERYGRISPRLSPLADVKDMGGLMQQAKYKLLTIDVDDIIVNYPDMFALMDDLKAMGENNAIKVRPWTIPRDLLQAANSIYTHMHGDEDGSVPATFRVIYMIGWKYSEDQPKPLERGTADVSFKDILPQMGEDGK</sequence>
<dbReference type="GO" id="GO:0005739">
    <property type="term" value="C:mitochondrion"/>
    <property type="evidence" value="ECO:0007669"/>
    <property type="project" value="TreeGrafter"/>
</dbReference>
<dbReference type="AlphaFoldDB" id="A0A2T0FG93"/>
<dbReference type="RefSeq" id="XP_024663946.1">
    <property type="nucleotide sequence ID" value="XM_024808178.1"/>
</dbReference>
<proteinExistence type="predicted"/>
<dbReference type="InterPro" id="IPR050602">
    <property type="entry name" value="Malonyl-ACP_OMT"/>
</dbReference>
<keyword evidence="3" id="KW-0830">Ubiquinone</keyword>
<evidence type="ECO:0000256" key="2">
    <source>
        <dbReference type="ARBA" id="ARBA00022679"/>
    </source>
</evidence>